<accession>A0A8C1S2U3</accession>
<feature type="compositionally biased region" description="Basic and acidic residues" evidence="1">
    <location>
        <begin position="124"/>
        <end position="133"/>
    </location>
</feature>
<evidence type="ECO:0000259" key="2">
    <source>
        <dbReference type="PROSITE" id="PS50280"/>
    </source>
</evidence>
<reference evidence="3" key="1">
    <citation type="submission" date="2025-05" db="UniProtKB">
        <authorList>
            <consortium name="Ensembl"/>
        </authorList>
    </citation>
    <scope>IDENTIFICATION</scope>
</reference>
<dbReference type="Proteomes" id="UP000694427">
    <property type="component" value="Unplaced"/>
</dbReference>
<evidence type="ECO:0000313" key="5">
    <source>
        <dbReference type="Proteomes" id="UP000694700"/>
    </source>
</evidence>
<feature type="domain" description="SET" evidence="2">
    <location>
        <begin position="251"/>
        <end position="379"/>
    </location>
</feature>
<feature type="region of interest" description="Disordered" evidence="1">
    <location>
        <begin position="110"/>
        <end position="141"/>
    </location>
</feature>
<organism evidence="3 5">
    <name type="scientific">Cyprinus carpio</name>
    <name type="common">Common carp</name>
    <dbReference type="NCBI Taxonomy" id="7962"/>
    <lineage>
        <taxon>Eukaryota</taxon>
        <taxon>Metazoa</taxon>
        <taxon>Chordata</taxon>
        <taxon>Craniata</taxon>
        <taxon>Vertebrata</taxon>
        <taxon>Euteleostomi</taxon>
        <taxon>Actinopterygii</taxon>
        <taxon>Neopterygii</taxon>
        <taxon>Teleostei</taxon>
        <taxon>Ostariophysi</taxon>
        <taxon>Cypriniformes</taxon>
        <taxon>Cyprinidae</taxon>
        <taxon>Cyprininae</taxon>
        <taxon>Cyprinus</taxon>
    </lineage>
</organism>
<dbReference type="Ensembl" id="ENSCCRT00010074025.1">
    <property type="protein sequence ID" value="ENSCCRP00010067070.1"/>
    <property type="gene ID" value="ENSCCRG00010028996.1"/>
</dbReference>
<dbReference type="Gene3D" id="2.170.270.10">
    <property type="entry name" value="SET domain"/>
    <property type="match status" value="1"/>
</dbReference>
<dbReference type="Proteomes" id="UP000694700">
    <property type="component" value="Unplaced"/>
</dbReference>
<evidence type="ECO:0000313" key="4">
    <source>
        <dbReference type="Proteomes" id="UP000694427"/>
    </source>
</evidence>
<dbReference type="InterPro" id="IPR001214">
    <property type="entry name" value="SET_dom"/>
</dbReference>
<keyword evidence="4" id="KW-1185">Reference proteome</keyword>
<dbReference type="PANTHER" id="PTHR47306:SF2">
    <property type="entry name" value="CORE-BINDING (CB) DOMAIN-CONTAINING PROTEIN"/>
    <property type="match status" value="1"/>
</dbReference>
<dbReference type="PANTHER" id="PTHR47306">
    <property type="entry name" value="SI:CH211-178J18.4-RELATED"/>
    <property type="match status" value="1"/>
</dbReference>
<evidence type="ECO:0000256" key="1">
    <source>
        <dbReference type="SAM" id="MobiDB-lite"/>
    </source>
</evidence>
<evidence type="ECO:0000313" key="3">
    <source>
        <dbReference type="Ensembl" id="ENSCCRP00015001214.1"/>
    </source>
</evidence>
<proteinExistence type="predicted"/>
<dbReference type="PROSITE" id="PS50280">
    <property type="entry name" value="SET"/>
    <property type="match status" value="1"/>
</dbReference>
<name>A0A8C1S2U3_CYPCA</name>
<dbReference type="AlphaFoldDB" id="A0A8C1S2U3"/>
<dbReference type="InterPro" id="IPR046341">
    <property type="entry name" value="SET_dom_sf"/>
</dbReference>
<dbReference type="Ensembl" id="ENSCCRT00015001306.1">
    <property type="protein sequence ID" value="ENSCCRP00015001214.1"/>
    <property type="gene ID" value="ENSCCRG00015000809.1"/>
</dbReference>
<sequence>MLDGYYTWIRPDCIRPDVDHRNRFFVSTLGTKIRSASNDLYRLHAHYKLPSITSQEIRRTVETDAAANFTEEQKASVAHYMAHSTAVANQHYRMKTLDSVVATANLLSSLSRSSSDDSGEEGAQAEKRRRVEEEVGSPTPDFDVFLQAFPVGITGNPPNKTQRAKAGFRTDRVFYDKWRALQYSKREQHLLSKCSRCAPTATKVAKLIEAEGWTANHPRPEDIIAKWRPLSRAQAQSDPAIIRGVTSQKWPGLAVKDFGGQKGVVATKAFGKGSILCDFHGKVITGAEGREIAEMQDELGHLFFFKHGSEEVCIDAETFPCECHPSLETKGRWITHSKKNFNVQPRHCIVKLEEGDRDVLLFQATKDIFKDEKIRFDHSIMKRSFRGEEEELEWLDD</sequence>
<protein>
    <submittedName>
        <fullName evidence="3">Si:dkey-23a23.2</fullName>
    </submittedName>
</protein>
<dbReference type="Pfam" id="PF00856">
    <property type="entry name" value="SET"/>
    <property type="match status" value="1"/>
</dbReference>
<dbReference type="SUPFAM" id="SSF82199">
    <property type="entry name" value="SET domain"/>
    <property type="match status" value="1"/>
</dbReference>